<keyword evidence="13" id="KW-1185">Reference proteome</keyword>
<dbReference type="InterPro" id="IPR050079">
    <property type="entry name" value="DEAD_box_RNA_helicase"/>
</dbReference>
<dbReference type="CDD" id="cd18787">
    <property type="entry name" value="SF2_C_DEAD"/>
    <property type="match status" value="1"/>
</dbReference>
<dbReference type="PANTHER" id="PTHR47959">
    <property type="entry name" value="ATP-DEPENDENT RNA HELICASE RHLE-RELATED"/>
    <property type="match status" value="1"/>
</dbReference>
<dbReference type="PROSITE" id="PS00039">
    <property type="entry name" value="DEAD_ATP_HELICASE"/>
    <property type="match status" value="1"/>
</dbReference>
<reference evidence="12 13" key="1">
    <citation type="journal article" date="2023" name="Microbiol. Resour. Announc.">
        <title>Complete Genome Sequence of Imperialibacter roseus strain P4T.</title>
        <authorList>
            <person name="Tizabi D.R."/>
            <person name="Bachvaroff T."/>
            <person name="Hill R.T."/>
        </authorList>
    </citation>
    <scope>NUCLEOTIDE SEQUENCE [LARGE SCALE GENOMIC DNA]</scope>
    <source>
        <strain evidence="12 13">P4T</strain>
    </source>
</reference>
<keyword evidence="2 7" id="KW-0378">Hydrolase</keyword>
<evidence type="ECO:0000256" key="8">
    <source>
        <dbReference type="SAM" id="MobiDB-lite"/>
    </source>
</evidence>
<keyword evidence="4 7" id="KW-0067">ATP-binding</keyword>
<dbReference type="Pfam" id="PF00271">
    <property type="entry name" value="Helicase_C"/>
    <property type="match status" value="1"/>
</dbReference>
<evidence type="ECO:0000256" key="6">
    <source>
        <dbReference type="PROSITE-ProRule" id="PRU00552"/>
    </source>
</evidence>
<evidence type="ECO:0000313" key="12">
    <source>
        <dbReference type="EMBL" id="WOK09231.1"/>
    </source>
</evidence>
<dbReference type="SMART" id="SM00490">
    <property type="entry name" value="HELICc"/>
    <property type="match status" value="1"/>
</dbReference>
<dbReference type="InterPro" id="IPR014001">
    <property type="entry name" value="Helicase_ATP-bd"/>
</dbReference>
<evidence type="ECO:0000256" key="5">
    <source>
        <dbReference type="ARBA" id="ARBA00038437"/>
    </source>
</evidence>
<dbReference type="PROSITE" id="PS51195">
    <property type="entry name" value="Q_MOTIF"/>
    <property type="match status" value="1"/>
</dbReference>
<comment type="similarity">
    <text evidence="5 7">Belongs to the DEAD box helicase family.</text>
</comment>
<dbReference type="Pfam" id="PF00270">
    <property type="entry name" value="DEAD"/>
    <property type="match status" value="1"/>
</dbReference>
<dbReference type="PANTHER" id="PTHR47959:SF13">
    <property type="entry name" value="ATP-DEPENDENT RNA HELICASE RHLE"/>
    <property type="match status" value="1"/>
</dbReference>
<keyword evidence="1 7" id="KW-0547">Nucleotide-binding</keyword>
<feature type="region of interest" description="Disordered" evidence="8">
    <location>
        <begin position="437"/>
        <end position="544"/>
    </location>
</feature>
<evidence type="ECO:0000256" key="2">
    <source>
        <dbReference type="ARBA" id="ARBA00022801"/>
    </source>
</evidence>
<dbReference type="Gene3D" id="3.30.70.330">
    <property type="match status" value="1"/>
</dbReference>
<evidence type="ECO:0000259" key="9">
    <source>
        <dbReference type="PROSITE" id="PS51192"/>
    </source>
</evidence>
<keyword evidence="3 7" id="KW-0347">Helicase</keyword>
<accession>A0ABZ0IZW4</accession>
<evidence type="ECO:0000256" key="4">
    <source>
        <dbReference type="ARBA" id="ARBA00022840"/>
    </source>
</evidence>
<sequence>MSIFSELGLSEPLLRVLPELGFESPSPIQQQSIPLLISEPIDFIGLAQTGTGKTAAFGLPLLDHVDSSDLTTQALIIAPTRELCQQIAAQLVAFAKYYPNLRIQTVYGGAPIGPQIKAIKAGVQIIVATPGRLIDLIDRKVVKIETIDIVVLDEADEMLNMGFKEDIDAILSHTPEEKATWLFSATMPREIRSLIKKFMKDPVEVSVQSGNVVNTNIEHQYAVIRASDKIEVLRRFIDFQPDMLGIVFCRTKIDTQNLAVELTQSGYHAEALHGDLSQQQRDQVMKKFKAHAVRLLIATDVAARGIDVNDLSHVIHFSLPDDSEYYTHRSGRTARAGKTGISLALITHHDIRKIRFIEKKLGIGMKKVQVPAVSQILNSRLEHWADKVMETEVNESLDIKIHEKVVAMFAEMNQETLLAKLLSRQMELIGYKEVSDKNLNDDRTGDRGNDRGMERRGDRRERDGRRDRNDFGSERRSDRRDDRPDRRSDRPDRGFDKPARAERPSRPERSDRPVRSESNDRPVRSERRERTNSETGSGPAGKGMDRFFINIGSMDQVNKGELLKFICDQTKLRKDDIGQIQLNKSHSFFEVDAKSAGKVASSFKGLVIDGRELRVNKDEPKG</sequence>
<dbReference type="Gene3D" id="3.40.50.300">
    <property type="entry name" value="P-loop containing nucleotide triphosphate hydrolases"/>
    <property type="match status" value="2"/>
</dbReference>
<gene>
    <name evidence="12" type="ORF">RT717_11340</name>
</gene>
<dbReference type="CDD" id="cd00268">
    <property type="entry name" value="DEADc"/>
    <property type="match status" value="1"/>
</dbReference>
<evidence type="ECO:0000256" key="3">
    <source>
        <dbReference type="ARBA" id="ARBA00022806"/>
    </source>
</evidence>
<dbReference type="Pfam" id="PF03880">
    <property type="entry name" value="DbpA"/>
    <property type="match status" value="1"/>
</dbReference>
<proteinExistence type="inferred from homology"/>
<feature type="domain" description="Helicase C-terminal" evidence="10">
    <location>
        <begin position="232"/>
        <end position="376"/>
    </location>
</feature>
<evidence type="ECO:0000259" key="11">
    <source>
        <dbReference type="PROSITE" id="PS51195"/>
    </source>
</evidence>
<dbReference type="PROSITE" id="PS51194">
    <property type="entry name" value="HELICASE_CTER"/>
    <property type="match status" value="1"/>
</dbReference>
<dbReference type="InterPro" id="IPR014014">
    <property type="entry name" value="RNA_helicase_DEAD_Q_motif"/>
</dbReference>
<feature type="short sequence motif" description="Q motif" evidence="6">
    <location>
        <begin position="2"/>
        <end position="30"/>
    </location>
</feature>
<dbReference type="CDD" id="cd12252">
    <property type="entry name" value="RRM_DbpA"/>
    <property type="match status" value="1"/>
</dbReference>
<dbReference type="PROSITE" id="PS51192">
    <property type="entry name" value="HELICASE_ATP_BIND_1"/>
    <property type="match status" value="1"/>
</dbReference>
<dbReference type="EC" id="3.6.4.-" evidence="12"/>
<dbReference type="InterPro" id="IPR000629">
    <property type="entry name" value="RNA-helicase_DEAD-box_CS"/>
</dbReference>
<dbReference type="EMBL" id="CP136051">
    <property type="protein sequence ID" value="WOK09231.1"/>
    <property type="molecule type" value="Genomic_DNA"/>
</dbReference>
<dbReference type="RefSeq" id="WP_317491851.1">
    <property type="nucleotide sequence ID" value="NZ_CP136051.1"/>
</dbReference>
<dbReference type="SUPFAM" id="SSF52540">
    <property type="entry name" value="P-loop containing nucleoside triphosphate hydrolases"/>
    <property type="match status" value="1"/>
</dbReference>
<dbReference type="InterPro" id="IPR027417">
    <property type="entry name" value="P-loop_NTPase"/>
</dbReference>
<dbReference type="InterPro" id="IPR001650">
    <property type="entry name" value="Helicase_C-like"/>
</dbReference>
<feature type="domain" description="Helicase ATP-binding" evidence="9">
    <location>
        <begin position="34"/>
        <end position="205"/>
    </location>
</feature>
<name>A0ABZ0IZW4_9BACT</name>
<dbReference type="InterPro" id="IPR044742">
    <property type="entry name" value="DEAD/DEAH_RhlB"/>
</dbReference>
<dbReference type="InterPro" id="IPR012677">
    <property type="entry name" value="Nucleotide-bd_a/b_plait_sf"/>
</dbReference>
<dbReference type="InterPro" id="IPR005580">
    <property type="entry name" value="DbpA/CsdA_RNA-bd_dom"/>
</dbReference>
<evidence type="ECO:0000259" key="10">
    <source>
        <dbReference type="PROSITE" id="PS51194"/>
    </source>
</evidence>
<dbReference type="Proteomes" id="UP001302349">
    <property type="component" value="Chromosome"/>
</dbReference>
<dbReference type="GO" id="GO:0016787">
    <property type="term" value="F:hydrolase activity"/>
    <property type="evidence" value="ECO:0007669"/>
    <property type="project" value="UniProtKB-KW"/>
</dbReference>
<feature type="domain" description="DEAD-box RNA helicase Q" evidence="11">
    <location>
        <begin position="2"/>
        <end position="30"/>
    </location>
</feature>
<feature type="compositionally biased region" description="Basic and acidic residues" evidence="8">
    <location>
        <begin position="437"/>
        <end position="532"/>
    </location>
</feature>
<dbReference type="GO" id="GO:0004386">
    <property type="term" value="F:helicase activity"/>
    <property type="evidence" value="ECO:0007669"/>
    <property type="project" value="UniProtKB-KW"/>
</dbReference>
<evidence type="ECO:0000313" key="13">
    <source>
        <dbReference type="Proteomes" id="UP001302349"/>
    </source>
</evidence>
<protein>
    <submittedName>
        <fullName evidence="12">DEAD/DEAH box helicase</fullName>
        <ecNumber evidence="12">3.6.4.-</ecNumber>
    </submittedName>
</protein>
<dbReference type="SMART" id="SM00487">
    <property type="entry name" value="DEXDc"/>
    <property type="match status" value="1"/>
</dbReference>
<dbReference type="InterPro" id="IPR011545">
    <property type="entry name" value="DEAD/DEAH_box_helicase_dom"/>
</dbReference>
<organism evidence="12 13">
    <name type="scientific">Imperialibacter roseus</name>
    <dbReference type="NCBI Taxonomy" id="1324217"/>
    <lineage>
        <taxon>Bacteria</taxon>
        <taxon>Pseudomonadati</taxon>
        <taxon>Bacteroidota</taxon>
        <taxon>Cytophagia</taxon>
        <taxon>Cytophagales</taxon>
        <taxon>Flammeovirgaceae</taxon>
        <taxon>Imperialibacter</taxon>
    </lineage>
</organism>
<evidence type="ECO:0000256" key="7">
    <source>
        <dbReference type="RuleBase" id="RU000492"/>
    </source>
</evidence>
<evidence type="ECO:0000256" key="1">
    <source>
        <dbReference type="ARBA" id="ARBA00022741"/>
    </source>
</evidence>